<protein>
    <submittedName>
        <fullName evidence="1">Uncharacterized protein</fullName>
    </submittedName>
</protein>
<accession>A0A1X2G8U3</accession>
<dbReference type="AlphaFoldDB" id="A0A1X2G8U3"/>
<dbReference type="Proteomes" id="UP000242146">
    <property type="component" value="Unassembled WGS sequence"/>
</dbReference>
<proteinExistence type="predicted"/>
<comment type="caution">
    <text evidence="1">The sequence shown here is derived from an EMBL/GenBank/DDBJ whole genome shotgun (WGS) entry which is preliminary data.</text>
</comment>
<feature type="non-terminal residue" evidence="1">
    <location>
        <position position="1"/>
    </location>
</feature>
<organism evidence="1 2">
    <name type="scientific">Hesseltinella vesiculosa</name>
    <dbReference type="NCBI Taxonomy" id="101127"/>
    <lineage>
        <taxon>Eukaryota</taxon>
        <taxon>Fungi</taxon>
        <taxon>Fungi incertae sedis</taxon>
        <taxon>Mucoromycota</taxon>
        <taxon>Mucoromycotina</taxon>
        <taxon>Mucoromycetes</taxon>
        <taxon>Mucorales</taxon>
        <taxon>Cunninghamellaceae</taxon>
        <taxon>Hesseltinella</taxon>
    </lineage>
</organism>
<gene>
    <name evidence="1" type="ORF">DM01DRAFT_1259292</name>
</gene>
<sequence>ARFDINTNNDVEAWHRTLKQTYIPTFKKERADVLVYILYKNVLPDIIRDHVLAKERFTNIALSLAERR</sequence>
<evidence type="ECO:0000313" key="1">
    <source>
        <dbReference type="EMBL" id="ORX48015.1"/>
    </source>
</evidence>
<name>A0A1X2G8U3_9FUNG</name>
<evidence type="ECO:0000313" key="2">
    <source>
        <dbReference type="Proteomes" id="UP000242146"/>
    </source>
</evidence>
<reference evidence="1 2" key="1">
    <citation type="submission" date="2016-07" db="EMBL/GenBank/DDBJ databases">
        <title>Pervasive Adenine N6-methylation of Active Genes in Fungi.</title>
        <authorList>
            <consortium name="DOE Joint Genome Institute"/>
            <person name="Mondo S.J."/>
            <person name="Dannebaum R.O."/>
            <person name="Kuo R.C."/>
            <person name="Labutti K."/>
            <person name="Haridas S."/>
            <person name="Kuo A."/>
            <person name="Salamov A."/>
            <person name="Ahrendt S.R."/>
            <person name="Lipzen A."/>
            <person name="Sullivan W."/>
            <person name="Andreopoulos W.B."/>
            <person name="Clum A."/>
            <person name="Lindquist E."/>
            <person name="Daum C."/>
            <person name="Ramamoorthy G.K."/>
            <person name="Gryganskyi A."/>
            <person name="Culley D."/>
            <person name="Magnuson J.K."/>
            <person name="James T.Y."/>
            <person name="O'Malley M.A."/>
            <person name="Stajich J.E."/>
            <person name="Spatafora J.W."/>
            <person name="Visel A."/>
            <person name="Grigoriev I.V."/>
        </authorList>
    </citation>
    <scope>NUCLEOTIDE SEQUENCE [LARGE SCALE GENOMIC DNA]</scope>
    <source>
        <strain evidence="1 2">NRRL 3301</strain>
    </source>
</reference>
<dbReference type="EMBL" id="MCGT01000031">
    <property type="protein sequence ID" value="ORX48015.1"/>
    <property type="molecule type" value="Genomic_DNA"/>
</dbReference>
<feature type="non-terminal residue" evidence="1">
    <location>
        <position position="68"/>
    </location>
</feature>
<keyword evidence="2" id="KW-1185">Reference proteome</keyword>
<dbReference type="OrthoDB" id="2399838at2759"/>